<name>A0ABD2P447_9CUCU</name>
<reference evidence="6 7" key="1">
    <citation type="journal article" date="2021" name="BMC Biol.">
        <title>Horizontally acquired antibacterial genes associated with adaptive radiation of ladybird beetles.</title>
        <authorList>
            <person name="Li H.S."/>
            <person name="Tang X.F."/>
            <person name="Huang Y.H."/>
            <person name="Xu Z.Y."/>
            <person name="Chen M.L."/>
            <person name="Du X.Y."/>
            <person name="Qiu B.Y."/>
            <person name="Chen P.T."/>
            <person name="Zhang W."/>
            <person name="Slipinski A."/>
            <person name="Escalona H.E."/>
            <person name="Waterhouse R.M."/>
            <person name="Zwick A."/>
            <person name="Pang H."/>
        </authorList>
    </citation>
    <scope>NUCLEOTIDE SEQUENCE [LARGE SCALE GENOMIC DNA]</scope>
    <source>
        <strain evidence="6">SYSU2018</strain>
    </source>
</reference>
<evidence type="ECO:0000256" key="4">
    <source>
        <dbReference type="ARBA" id="ARBA00022989"/>
    </source>
</evidence>
<keyword evidence="5" id="KW-0472">Membrane</keyword>
<proteinExistence type="inferred from homology"/>
<dbReference type="EMBL" id="JABFTP020000185">
    <property type="protein sequence ID" value="KAL3285600.1"/>
    <property type="molecule type" value="Genomic_DNA"/>
</dbReference>
<evidence type="ECO:0000256" key="5">
    <source>
        <dbReference type="ARBA" id="ARBA00023136"/>
    </source>
</evidence>
<evidence type="ECO:0000256" key="2">
    <source>
        <dbReference type="ARBA" id="ARBA00009160"/>
    </source>
</evidence>
<evidence type="ECO:0000256" key="3">
    <source>
        <dbReference type="ARBA" id="ARBA00022692"/>
    </source>
</evidence>
<evidence type="ECO:0000313" key="6">
    <source>
        <dbReference type="EMBL" id="KAL3285600.1"/>
    </source>
</evidence>
<dbReference type="GO" id="GO:0005741">
    <property type="term" value="C:mitochondrial outer membrane"/>
    <property type="evidence" value="ECO:0007669"/>
    <property type="project" value="UniProtKB-SubCell"/>
</dbReference>
<sequence>MGDGENEAVIDKIFANINSAHPDCQLAMAVMTGYIYGVIMTKIGKTLALATGGGVILLQLANNHGIITIHYNRITIPRNAAYMKNTVGNSFCHAMDSIYYFAKTNTIFAIGFIGGMLIGVGSCL</sequence>
<dbReference type="AlphaFoldDB" id="A0ABD2P447"/>
<dbReference type="PANTHER" id="PTHR21346:SF0">
    <property type="entry name" value="RE45833P"/>
    <property type="match status" value="1"/>
</dbReference>
<protein>
    <submittedName>
        <fullName evidence="6">Uncharacterized protein</fullName>
    </submittedName>
</protein>
<accession>A0ABD2P447</accession>
<comment type="similarity">
    <text evidence="2">Belongs to the FUN14 family.</text>
</comment>
<dbReference type="Proteomes" id="UP001516400">
    <property type="component" value="Unassembled WGS sequence"/>
</dbReference>
<evidence type="ECO:0000256" key="1">
    <source>
        <dbReference type="ARBA" id="ARBA00004374"/>
    </source>
</evidence>
<dbReference type="InterPro" id="IPR007014">
    <property type="entry name" value="FUN14"/>
</dbReference>
<comment type="subcellular location">
    <subcellularLocation>
        <location evidence="1">Mitochondrion outer membrane</location>
        <topology evidence="1">Multi-pass membrane protein</topology>
    </subcellularLocation>
</comment>
<keyword evidence="3" id="KW-0812">Transmembrane</keyword>
<evidence type="ECO:0000313" key="7">
    <source>
        <dbReference type="Proteomes" id="UP001516400"/>
    </source>
</evidence>
<gene>
    <name evidence="6" type="ORF">HHI36_000129</name>
</gene>
<keyword evidence="4" id="KW-1133">Transmembrane helix</keyword>
<organism evidence="6 7">
    <name type="scientific">Cryptolaemus montrouzieri</name>
    <dbReference type="NCBI Taxonomy" id="559131"/>
    <lineage>
        <taxon>Eukaryota</taxon>
        <taxon>Metazoa</taxon>
        <taxon>Ecdysozoa</taxon>
        <taxon>Arthropoda</taxon>
        <taxon>Hexapoda</taxon>
        <taxon>Insecta</taxon>
        <taxon>Pterygota</taxon>
        <taxon>Neoptera</taxon>
        <taxon>Endopterygota</taxon>
        <taxon>Coleoptera</taxon>
        <taxon>Polyphaga</taxon>
        <taxon>Cucujiformia</taxon>
        <taxon>Coccinelloidea</taxon>
        <taxon>Coccinellidae</taxon>
        <taxon>Scymninae</taxon>
        <taxon>Scymnini</taxon>
        <taxon>Cryptolaemus</taxon>
    </lineage>
</organism>
<keyword evidence="7" id="KW-1185">Reference proteome</keyword>
<dbReference type="PANTHER" id="PTHR21346">
    <property type="entry name" value="FUN14 DOMAIN CONTAINING"/>
    <property type="match status" value="1"/>
</dbReference>
<comment type="caution">
    <text evidence="6">The sequence shown here is derived from an EMBL/GenBank/DDBJ whole genome shotgun (WGS) entry which is preliminary data.</text>
</comment>
<dbReference type="Pfam" id="PF04930">
    <property type="entry name" value="FUN14"/>
    <property type="match status" value="1"/>
</dbReference>